<dbReference type="Proteomes" id="UP000278078">
    <property type="component" value="Chromosome"/>
</dbReference>
<gene>
    <name evidence="1" type="ORF">NCTC10783_02058</name>
</gene>
<dbReference type="EMBL" id="LR134300">
    <property type="protein sequence ID" value="VEE46197.1"/>
    <property type="molecule type" value="Genomic_DNA"/>
</dbReference>
<reference evidence="1 2" key="1">
    <citation type="submission" date="2018-12" db="EMBL/GenBank/DDBJ databases">
        <authorList>
            <consortium name="Pathogen Informatics"/>
        </authorList>
    </citation>
    <scope>NUCLEOTIDE SEQUENCE [LARGE SCALE GENOMIC DNA]</scope>
    <source>
        <strain evidence="1 2">NCTC10783</strain>
    </source>
</reference>
<name>A0A448BLI4_PSEFL</name>
<dbReference type="AlphaFoldDB" id="A0A448BLI4"/>
<accession>A0A448BLI4</accession>
<evidence type="ECO:0000313" key="1">
    <source>
        <dbReference type="EMBL" id="VEE46197.1"/>
    </source>
</evidence>
<protein>
    <submittedName>
        <fullName evidence="1">Protein of uncharacterized function (DUF1329)</fullName>
    </submittedName>
</protein>
<dbReference type="InterPro" id="IPR010752">
    <property type="entry name" value="DUF1329"/>
</dbReference>
<dbReference type="Gene3D" id="2.50.20.10">
    <property type="entry name" value="Lipoprotein localisation LolA/LolB/LppX"/>
    <property type="match status" value="1"/>
</dbReference>
<proteinExistence type="predicted"/>
<organism evidence="1 2">
    <name type="scientific">Pseudomonas fluorescens</name>
    <dbReference type="NCBI Taxonomy" id="294"/>
    <lineage>
        <taxon>Bacteria</taxon>
        <taxon>Pseudomonadati</taxon>
        <taxon>Pseudomonadota</taxon>
        <taxon>Gammaproteobacteria</taxon>
        <taxon>Pseudomonadales</taxon>
        <taxon>Pseudomonadaceae</taxon>
        <taxon>Pseudomonas</taxon>
    </lineage>
</organism>
<sequence length="194" mass="22405">MPSYSYDAPQIGLDNQYTVDEANVFFGTMDRFDWKLIGKQELLVPYNDFGAYDTGAKVETFAGNDSIAPQSRRYELHRVWVVEANVRQGMRHQAPKRMFYIDEDSWNPLLAVDYDKQGQIWKVREGFSIPVYETGACDVQAQVQYNLADGRYLFDMTSIGAGKNDIRWLTEDNGSPRLKRDFFTSDNLRAISER</sequence>
<evidence type="ECO:0000313" key="2">
    <source>
        <dbReference type="Proteomes" id="UP000278078"/>
    </source>
</evidence>
<dbReference type="Pfam" id="PF07044">
    <property type="entry name" value="DUF1329"/>
    <property type="match status" value="1"/>
</dbReference>